<organism evidence="2 3">
    <name type="scientific">Streptomyces prasinopilosus</name>
    <dbReference type="NCBI Taxonomy" id="67344"/>
    <lineage>
        <taxon>Bacteria</taxon>
        <taxon>Bacillati</taxon>
        <taxon>Actinomycetota</taxon>
        <taxon>Actinomycetes</taxon>
        <taxon>Kitasatosporales</taxon>
        <taxon>Streptomycetaceae</taxon>
        <taxon>Streptomyces</taxon>
    </lineage>
</organism>
<proteinExistence type="predicted"/>
<dbReference type="GO" id="GO:0016491">
    <property type="term" value="F:oxidoreductase activity"/>
    <property type="evidence" value="ECO:0007669"/>
    <property type="project" value="InterPro"/>
</dbReference>
<accession>A0A1G6VAP8</accession>
<dbReference type="EMBL" id="FMZK01000008">
    <property type="protein sequence ID" value="SDD49896.1"/>
    <property type="molecule type" value="Genomic_DNA"/>
</dbReference>
<dbReference type="Pfam" id="PF09995">
    <property type="entry name" value="MPAB_Lcp_cat"/>
    <property type="match status" value="1"/>
</dbReference>
<keyword evidence="3" id="KW-1185">Reference proteome</keyword>
<dbReference type="PROSITE" id="PS51318">
    <property type="entry name" value="TAT"/>
    <property type="match status" value="1"/>
</dbReference>
<dbReference type="PANTHER" id="PTHR37539:SF1">
    <property type="entry name" value="ER-BOUND OXYGENASE MPAB_MPAB'_RUBBER OXYGENASE CATALYTIC DOMAIN-CONTAINING PROTEIN"/>
    <property type="match status" value="1"/>
</dbReference>
<dbReference type="AlphaFoldDB" id="A0A1G6VAP8"/>
<dbReference type="InterPro" id="IPR037473">
    <property type="entry name" value="Lcp-like"/>
</dbReference>
<evidence type="ECO:0000313" key="2">
    <source>
        <dbReference type="EMBL" id="SDD49896.1"/>
    </source>
</evidence>
<reference evidence="3" key="1">
    <citation type="submission" date="2016-10" db="EMBL/GenBank/DDBJ databases">
        <authorList>
            <person name="Varghese N."/>
            <person name="Submissions S."/>
        </authorList>
    </citation>
    <scope>NUCLEOTIDE SEQUENCE [LARGE SCALE GENOMIC DNA]</scope>
    <source>
        <strain evidence="3">CGMCC 4.3504</strain>
    </source>
</reference>
<feature type="domain" description="ER-bound oxygenase mpaB/mpaB'/Rubber oxygenase catalytic" evidence="1">
    <location>
        <begin position="131"/>
        <end position="343"/>
    </location>
</feature>
<dbReference type="InterPro" id="IPR018713">
    <property type="entry name" value="MPAB/Lcp_cat_dom"/>
</dbReference>
<dbReference type="InterPro" id="IPR006311">
    <property type="entry name" value="TAT_signal"/>
</dbReference>
<dbReference type="RefSeq" id="WP_055573676.1">
    <property type="nucleotide sequence ID" value="NZ_FMZK01000008.1"/>
</dbReference>
<dbReference type="Proteomes" id="UP000182100">
    <property type="component" value="Unassembled WGS sequence"/>
</dbReference>
<sequence length="407" mass="44717">MEEISRRRLLIAGGALGTFGALGLASPVHARSLWTWSPAGSVAGRGAGLDPEWVWDDDIDAIIAEVIERGQVPRVNDLLRGWVRNDQPLPDGLPGDLRDWMEEARELPSWADAEKLQDAVDFTRKKGLYTGVLYGLGSGLLSTAIPREARAVYYSKGGADMKDRVAKTAQLGYDVGDRYAYKPQGGMIATSVRTRLVHAAVRHLLPQSPGWSRTSGGQTIPISQADMMVTWHSLPTYVMGKLRDWRVPITATESEGFLHVWQVSAHMLGIRDEYIPATWDEANAQSRQVLDPIIDHTPEGAALTDALLGIIAEVDAGFTEPLINAFSRYIVGDRVGDLIGLDREPLLKPVISSAWPLVVAFREGLIPLPGVPSIAWVLEEALRKFVLLFMAEGRPIHLEIPDANRPF</sequence>
<evidence type="ECO:0000259" key="1">
    <source>
        <dbReference type="Pfam" id="PF09995"/>
    </source>
</evidence>
<evidence type="ECO:0000313" key="3">
    <source>
        <dbReference type="Proteomes" id="UP000182100"/>
    </source>
</evidence>
<protein>
    <recommendedName>
        <fullName evidence="1">ER-bound oxygenase mpaB/mpaB'/Rubber oxygenase catalytic domain-containing protein</fullName>
    </recommendedName>
</protein>
<name>A0A1G6VAP8_9ACTN</name>
<dbReference type="PANTHER" id="PTHR37539">
    <property type="entry name" value="SECRETED PROTEIN-RELATED"/>
    <property type="match status" value="1"/>
</dbReference>
<dbReference type="STRING" id="67344.SAMN05216505_108162"/>
<gene>
    <name evidence="2" type="ORF">SAMN05216505_108162</name>
</gene>